<evidence type="ECO:0000313" key="2">
    <source>
        <dbReference type="EMBL" id="MXU95849.1"/>
    </source>
</evidence>
<sequence>MRAPTASFSTFSWISWVDCASQKATVATSLRIGISTEQSRPSSSATRGRACRGPFATGPRAPSGGLSMRGRFRGFFLSIAGSTPLIPGWRSILRALALVPVHNSPDGLCKSGPAQAEARMLHFSQDLLSRAAHFSKQRLTTMAGNALLQRAKPIAYTRVRLCWGTRGGLLEQYSSRNSYHPSLDGQPRAKIKEYTSV</sequence>
<name>A0A6B0V1F3_IXORI</name>
<feature type="compositionally biased region" description="Polar residues" evidence="1">
    <location>
        <begin position="37"/>
        <end position="46"/>
    </location>
</feature>
<evidence type="ECO:0000256" key="1">
    <source>
        <dbReference type="SAM" id="MobiDB-lite"/>
    </source>
</evidence>
<feature type="region of interest" description="Disordered" evidence="1">
    <location>
        <begin position="37"/>
        <end position="64"/>
    </location>
</feature>
<organism evidence="2">
    <name type="scientific">Ixodes ricinus</name>
    <name type="common">Common tick</name>
    <name type="synonym">Acarus ricinus</name>
    <dbReference type="NCBI Taxonomy" id="34613"/>
    <lineage>
        <taxon>Eukaryota</taxon>
        <taxon>Metazoa</taxon>
        <taxon>Ecdysozoa</taxon>
        <taxon>Arthropoda</taxon>
        <taxon>Chelicerata</taxon>
        <taxon>Arachnida</taxon>
        <taxon>Acari</taxon>
        <taxon>Parasitiformes</taxon>
        <taxon>Ixodida</taxon>
        <taxon>Ixodoidea</taxon>
        <taxon>Ixodidae</taxon>
        <taxon>Ixodinae</taxon>
        <taxon>Ixodes</taxon>
    </lineage>
</organism>
<protein>
    <submittedName>
        <fullName evidence="2">Uncharacterized protein</fullName>
    </submittedName>
</protein>
<reference evidence="2" key="1">
    <citation type="submission" date="2019-12" db="EMBL/GenBank/DDBJ databases">
        <title>An insight into the sialome of adult female Ixodes ricinus ticks feeding for 6 days.</title>
        <authorList>
            <person name="Perner J."/>
            <person name="Ribeiro J.M.C."/>
        </authorList>
    </citation>
    <scope>NUCLEOTIDE SEQUENCE</scope>
    <source>
        <strain evidence="2">Semi-engorged</strain>
        <tissue evidence="2">Salivary glands</tissue>
    </source>
</reference>
<dbReference type="EMBL" id="GIFC01013766">
    <property type="protein sequence ID" value="MXU95849.1"/>
    <property type="molecule type" value="Transcribed_RNA"/>
</dbReference>
<dbReference type="AlphaFoldDB" id="A0A6B0V1F3"/>
<proteinExistence type="predicted"/>
<accession>A0A6B0V1F3</accession>